<feature type="domain" description="Tyrosine specific protein phosphatases" evidence="7">
    <location>
        <begin position="90"/>
        <end position="148"/>
    </location>
</feature>
<comment type="catalytic activity">
    <reaction evidence="4">
        <text>O-phospho-L-seryl-[protein] + H2O = L-seryl-[protein] + phosphate</text>
        <dbReference type="Rhea" id="RHEA:20629"/>
        <dbReference type="Rhea" id="RHEA-COMP:9863"/>
        <dbReference type="Rhea" id="RHEA-COMP:11604"/>
        <dbReference type="ChEBI" id="CHEBI:15377"/>
        <dbReference type="ChEBI" id="CHEBI:29999"/>
        <dbReference type="ChEBI" id="CHEBI:43474"/>
        <dbReference type="ChEBI" id="CHEBI:83421"/>
        <dbReference type="EC" id="3.1.3.16"/>
    </reaction>
</comment>
<evidence type="ECO:0000259" key="7">
    <source>
        <dbReference type="PROSITE" id="PS50056"/>
    </source>
</evidence>
<accession>A0A6A6WCH7</accession>
<dbReference type="SUPFAM" id="SSF52799">
    <property type="entry name" value="(Phosphotyrosine protein) phosphatases II"/>
    <property type="match status" value="1"/>
</dbReference>
<evidence type="ECO:0000256" key="3">
    <source>
        <dbReference type="ARBA" id="ARBA00022912"/>
    </source>
</evidence>
<keyword evidence="3" id="KW-0904">Protein phosphatase</keyword>
<comment type="catalytic activity">
    <reaction evidence="5">
        <text>O-phospho-L-threonyl-[protein] + H2O = L-threonyl-[protein] + phosphate</text>
        <dbReference type="Rhea" id="RHEA:47004"/>
        <dbReference type="Rhea" id="RHEA-COMP:11060"/>
        <dbReference type="Rhea" id="RHEA-COMP:11605"/>
        <dbReference type="ChEBI" id="CHEBI:15377"/>
        <dbReference type="ChEBI" id="CHEBI:30013"/>
        <dbReference type="ChEBI" id="CHEBI:43474"/>
        <dbReference type="ChEBI" id="CHEBI:61977"/>
        <dbReference type="EC" id="3.1.3.16"/>
    </reaction>
</comment>
<dbReference type="Proteomes" id="UP000799437">
    <property type="component" value="Unassembled WGS sequence"/>
</dbReference>
<evidence type="ECO:0000313" key="8">
    <source>
        <dbReference type="EMBL" id="KAF2759556.1"/>
    </source>
</evidence>
<dbReference type="GO" id="GO:0004725">
    <property type="term" value="F:protein tyrosine phosphatase activity"/>
    <property type="evidence" value="ECO:0007669"/>
    <property type="project" value="TreeGrafter"/>
</dbReference>
<proteinExistence type="inferred from homology"/>
<organism evidence="8 9">
    <name type="scientific">Pseudovirgaria hyperparasitica</name>
    <dbReference type="NCBI Taxonomy" id="470096"/>
    <lineage>
        <taxon>Eukaryota</taxon>
        <taxon>Fungi</taxon>
        <taxon>Dikarya</taxon>
        <taxon>Ascomycota</taxon>
        <taxon>Pezizomycotina</taxon>
        <taxon>Dothideomycetes</taxon>
        <taxon>Dothideomycetes incertae sedis</taxon>
        <taxon>Acrospermales</taxon>
        <taxon>Acrospermaceae</taxon>
        <taxon>Pseudovirgaria</taxon>
    </lineage>
</organism>
<feature type="domain" description="Tyrosine-protein phosphatase" evidence="6">
    <location>
        <begin position="14"/>
        <end position="170"/>
    </location>
</feature>
<dbReference type="EMBL" id="ML996569">
    <property type="protein sequence ID" value="KAF2759556.1"/>
    <property type="molecule type" value="Genomic_DNA"/>
</dbReference>
<dbReference type="GO" id="GO:0005829">
    <property type="term" value="C:cytosol"/>
    <property type="evidence" value="ECO:0007669"/>
    <property type="project" value="TreeGrafter"/>
</dbReference>
<dbReference type="CDD" id="cd14498">
    <property type="entry name" value="DSP"/>
    <property type="match status" value="1"/>
</dbReference>
<dbReference type="GeneID" id="54482816"/>
<evidence type="ECO:0000256" key="2">
    <source>
        <dbReference type="ARBA" id="ARBA00022801"/>
    </source>
</evidence>
<evidence type="ECO:0000256" key="5">
    <source>
        <dbReference type="ARBA" id="ARBA00048336"/>
    </source>
</evidence>
<dbReference type="PROSITE" id="PS50054">
    <property type="entry name" value="TYR_PHOSPHATASE_DUAL"/>
    <property type="match status" value="1"/>
</dbReference>
<gene>
    <name evidence="8" type="ORF">EJ05DRAFT_436735</name>
</gene>
<dbReference type="InterPro" id="IPR029021">
    <property type="entry name" value="Prot-tyrosine_phosphatase-like"/>
</dbReference>
<evidence type="ECO:0000256" key="1">
    <source>
        <dbReference type="ARBA" id="ARBA00008601"/>
    </source>
</evidence>
<evidence type="ECO:0000259" key="6">
    <source>
        <dbReference type="PROSITE" id="PS50054"/>
    </source>
</evidence>
<sequence>MAPNGSPPNGGKVKLNQIVPGVWLGNLYCATDESVLYTSGITAVLSVVDDGDVLYAPRFAANLPSFIHGERHRSIRASDSRSVNLLKHFDEIYDWIDHDSQTYVKSERNNVLVHCRMGLSRSATIVVAYVMKKFRTSFSAVLDYCKQQTSINPNSGFRRQLQAYEEMGYSIWEDDQRTRHKKEYKEYLAQDLRLKTRVDASGRIHPTTGSLSVRSSSTK</sequence>
<dbReference type="GO" id="GO:0004722">
    <property type="term" value="F:protein serine/threonine phosphatase activity"/>
    <property type="evidence" value="ECO:0007669"/>
    <property type="project" value="UniProtKB-EC"/>
</dbReference>
<keyword evidence="9" id="KW-1185">Reference proteome</keyword>
<dbReference type="PANTHER" id="PTHR45948:SF2">
    <property type="entry name" value="DUAL SPECIFICITY PROTEIN PHOSPHATASE"/>
    <property type="match status" value="1"/>
</dbReference>
<dbReference type="InterPro" id="IPR000340">
    <property type="entry name" value="Dual-sp_phosphatase_cat-dom"/>
</dbReference>
<name>A0A6A6WCH7_9PEZI</name>
<reference evidence="8" key="1">
    <citation type="journal article" date="2020" name="Stud. Mycol.">
        <title>101 Dothideomycetes genomes: a test case for predicting lifestyles and emergence of pathogens.</title>
        <authorList>
            <person name="Haridas S."/>
            <person name="Albert R."/>
            <person name="Binder M."/>
            <person name="Bloem J."/>
            <person name="Labutti K."/>
            <person name="Salamov A."/>
            <person name="Andreopoulos B."/>
            <person name="Baker S."/>
            <person name="Barry K."/>
            <person name="Bills G."/>
            <person name="Bluhm B."/>
            <person name="Cannon C."/>
            <person name="Castanera R."/>
            <person name="Culley D."/>
            <person name="Daum C."/>
            <person name="Ezra D."/>
            <person name="Gonzalez J."/>
            <person name="Henrissat B."/>
            <person name="Kuo A."/>
            <person name="Liang C."/>
            <person name="Lipzen A."/>
            <person name="Lutzoni F."/>
            <person name="Magnuson J."/>
            <person name="Mondo S."/>
            <person name="Nolan M."/>
            <person name="Ohm R."/>
            <person name="Pangilinan J."/>
            <person name="Park H.-J."/>
            <person name="Ramirez L."/>
            <person name="Alfaro M."/>
            <person name="Sun H."/>
            <person name="Tritt A."/>
            <person name="Yoshinaga Y."/>
            <person name="Zwiers L.-H."/>
            <person name="Turgeon B."/>
            <person name="Goodwin S."/>
            <person name="Spatafora J."/>
            <person name="Crous P."/>
            <person name="Grigoriev I."/>
        </authorList>
    </citation>
    <scope>NUCLEOTIDE SEQUENCE</scope>
    <source>
        <strain evidence="8">CBS 121739</strain>
    </source>
</reference>
<protein>
    <submittedName>
        <fullName evidence="8">Phosphatases II</fullName>
    </submittedName>
</protein>
<dbReference type="PROSITE" id="PS50056">
    <property type="entry name" value="TYR_PHOSPHATASE_2"/>
    <property type="match status" value="1"/>
</dbReference>
<dbReference type="InterPro" id="IPR000387">
    <property type="entry name" value="Tyr_Pase_dom"/>
</dbReference>
<dbReference type="AlphaFoldDB" id="A0A6A6WCH7"/>
<evidence type="ECO:0000256" key="4">
    <source>
        <dbReference type="ARBA" id="ARBA00047761"/>
    </source>
</evidence>
<evidence type="ECO:0000313" key="9">
    <source>
        <dbReference type="Proteomes" id="UP000799437"/>
    </source>
</evidence>
<dbReference type="GO" id="GO:0007165">
    <property type="term" value="P:signal transduction"/>
    <property type="evidence" value="ECO:0007669"/>
    <property type="project" value="TreeGrafter"/>
</dbReference>
<dbReference type="InterPro" id="IPR020422">
    <property type="entry name" value="TYR_PHOSPHATASE_DUAL_dom"/>
</dbReference>
<dbReference type="InterPro" id="IPR016130">
    <property type="entry name" value="Tyr_Pase_AS"/>
</dbReference>
<dbReference type="Pfam" id="PF00782">
    <property type="entry name" value="DSPc"/>
    <property type="match status" value="1"/>
</dbReference>
<dbReference type="SMART" id="SM00195">
    <property type="entry name" value="DSPc"/>
    <property type="match status" value="1"/>
</dbReference>
<dbReference type="RefSeq" id="XP_033602007.1">
    <property type="nucleotide sequence ID" value="XM_033741762.1"/>
</dbReference>
<keyword evidence="2" id="KW-0378">Hydrolase</keyword>
<dbReference type="OrthoDB" id="10252009at2759"/>
<dbReference type="PANTHER" id="PTHR45948">
    <property type="entry name" value="DUAL SPECIFICITY PROTEIN PHOSPHATASE DDB_G0269404-RELATED"/>
    <property type="match status" value="1"/>
</dbReference>
<dbReference type="Gene3D" id="3.90.190.10">
    <property type="entry name" value="Protein tyrosine phosphatase superfamily"/>
    <property type="match status" value="1"/>
</dbReference>
<comment type="similarity">
    <text evidence="1">Belongs to the protein-tyrosine phosphatase family. Non-receptor class dual specificity subfamily.</text>
</comment>
<dbReference type="PROSITE" id="PS00383">
    <property type="entry name" value="TYR_PHOSPHATASE_1"/>
    <property type="match status" value="1"/>
</dbReference>